<comment type="catalytic activity">
    <reaction evidence="17 18">
        <text>O-phospho-L-seryl-tRNA(Sec) + selenophosphate + H2O = L-selenocysteinyl-tRNA(Sec) + 2 phosphate</text>
        <dbReference type="Rhea" id="RHEA:25041"/>
        <dbReference type="Rhea" id="RHEA-COMP:9743"/>
        <dbReference type="Rhea" id="RHEA-COMP:9947"/>
        <dbReference type="ChEBI" id="CHEBI:15377"/>
        <dbReference type="ChEBI" id="CHEBI:16144"/>
        <dbReference type="ChEBI" id="CHEBI:43474"/>
        <dbReference type="ChEBI" id="CHEBI:78551"/>
        <dbReference type="ChEBI" id="CHEBI:78573"/>
        <dbReference type="EC" id="2.9.1.2"/>
    </reaction>
</comment>
<protein>
    <recommendedName>
        <fullName evidence="6 18">O-phosphoseryl-tRNA(Sec) selenium transferase</fullName>
        <ecNumber evidence="5 18">2.9.1.2</ecNumber>
    </recommendedName>
    <alternativeName>
        <fullName evidence="14 18">Selenocysteine synthase</fullName>
    </alternativeName>
    <alternativeName>
        <fullName evidence="15 18">Selenocysteinyl-tRNA(Sec) synthase</fullName>
    </alternativeName>
    <alternativeName>
        <fullName evidence="16 18">Sep-tRNA:Sec-tRNA synthase</fullName>
    </alternativeName>
</protein>
<feature type="modified residue" description="N6-(pyridoxal phosphate)lysine" evidence="20">
    <location>
        <position position="285"/>
    </location>
</feature>
<evidence type="ECO:0000256" key="15">
    <source>
        <dbReference type="ARBA" id="ARBA00032048"/>
    </source>
</evidence>
<dbReference type="EMBL" id="GDHF01028471">
    <property type="protein sequence ID" value="JAI23843.1"/>
    <property type="molecule type" value="Transcribed_RNA"/>
</dbReference>
<dbReference type="GO" id="GO:0098621">
    <property type="term" value="F:O-phosphoseryl-tRNA(Sec) selenium transferase activity"/>
    <property type="evidence" value="ECO:0007669"/>
    <property type="project" value="UniProtKB-EC"/>
</dbReference>
<dbReference type="GO" id="GO:0001514">
    <property type="term" value="P:selenocysteine incorporation"/>
    <property type="evidence" value="ECO:0007669"/>
    <property type="project" value="TreeGrafter"/>
</dbReference>
<evidence type="ECO:0000256" key="2">
    <source>
        <dbReference type="ARBA" id="ARBA00002552"/>
    </source>
</evidence>
<evidence type="ECO:0000256" key="18">
    <source>
        <dbReference type="PIRNR" id="PIRNR017689"/>
    </source>
</evidence>
<keyword evidence="7 18" id="KW-0820">tRNA-binding</keyword>
<organism evidence="21">
    <name type="scientific">Bactrocera latifrons</name>
    <name type="common">Malaysian fruit fly</name>
    <name type="synonym">Chaetodacus latifrons</name>
    <dbReference type="NCBI Taxonomy" id="174628"/>
    <lineage>
        <taxon>Eukaryota</taxon>
        <taxon>Metazoa</taxon>
        <taxon>Ecdysozoa</taxon>
        <taxon>Arthropoda</taxon>
        <taxon>Hexapoda</taxon>
        <taxon>Insecta</taxon>
        <taxon>Pterygota</taxon>
        <taxon>Neoptera</taxon>
        <taxon>Endopterygota</taxon>
        <taxon>Diptera</taxon>
        <taxon>Brachycera</taxon>
        <taxon>Muscomorpha</taxon>
        <taxon>Tephritoidea</taxon>
        <taxon>Tephritidae</taxon>
        <taxon>Bactrocera</taxon>
        <taxon>Bactrocera</taxon>
    </lineage>
</organism>
<comment type="pathway">
    <text evidence="3 18">Aminoacyl-tRNA biosynthesis; selenocysteinyl-tRNA(Sec) biosynthesis; selenocysteinyl-tRNA(Sec) from L-seryl-tRNA(Sec) (archaeal/eukaryal route): step 2/2.</text>
</comment>
<dbReference type="UniPathway" id="UPA00906">
    <property type="reaction ID" value="UER00898"/>
</dbReference>
<feature type="site" description="May act as a substrate filter by repelling compounds with a negatively charged alpha-carboxylate" evidence="20">
    <location>
        <position position="74"/>
    </location>
</feature>
<evidence type="ECO:0000256" key="11">
    <source>
        <dbReference type="ARBA" id="ARBA00022917"/>
    </source>
</evidence>
<evidence type="ECO:0000256" key="5">
    <source>
        <dbReference type="ARBA" id="ARBA00012464"/>
    </source>
</evidence>
<dbReference type="EC" id="2.9.1.2" evidence="5 18"/>
<keyword evidence="12 18" id="KW-0711">Selenium</keyword>
<evidence type="ECO:0000256" key="12">
    <source>
        <dbReference type="ARBA" id="ARBA00023266"/>
    </source>
</evidence>
<dbReference type="SMR" id="A0A0K8UB89"/>
<evidence type="ECO:0000256" key="14">
    <source>
        <dbReference type="ARBA" id="ARBA00030669"/>
    </source>
</evidence>
<evidence type="ECO:0000256" key="3">
    <source>
        <dbReference type="ARBA" id="ARBA00004822"/>
    </source>
</evidence>
<evidence type="ECO:0000256" key="6">
    <source>
        <dbReference type="ARBA" id="ARBA00021963"/>
    </source>
</evidence>
<dbReference type="InterPro" id="IPR008829">
    <property type="entry name" value="SepSecS/SepCysS"/>
</dbReference>
<dbReference type="PIRSF" id="PIRSF017689">
    <property type="entry name" value="SepSecS"/>
    <property type="match status" value="1"/>
</dbReference>
<evidence type="ECO:0000256" key="17">
    <source>
        <dbReference type="ARBA" id="ARBA00048808"/>
    </source>
</evidence>
<evidence type="ECO:0000256" key="10">
    <source>
        <dbReference type="ARBA" id="ARBA00022898"/>
    </source>
</evidence>
<feature type="binding site" evidence="19">
    <location>
        <position position="272"/>
    </location>
    <ligand>
        <name>tRNA</name>
        <dbReference type="ChEBI" id="CHEBI:17843"/>
    </ligand>
</feature>
<dbReference type="GO" id="GO:0000049">
    <property type="term" value="F:tRNA binding"/>
    <property type="evidence" value="ECO:0007669"/>
    <property type="project" value="UniProtKB-UniRule"/>
</dbReference>
<gene>
    <name evidence="21" type="primary">sepsecs_1</name>
    <name evidence="21" type="ORF">c0_g1_i2</name>
</gene>
<dbReference type="OrthoDB" id="10263545at2759"/>
<evidence type="ECO:0000256" key="8">
    <source>
        <dbReference type="ARBA" id="ARBA00022679"/>
    </source>
</evidence>
<feature type="binding site" evidence="19">
    <location>
        <position position="398"/>
    </location>
    <ligand>
        <name>tRNA</name>
        <dbReference type="ChEBI" id="CHEBI:17843"/>
    </ligand>
</feature>
<evidence type="ECO:0000256" key="4">
    <source>
        <dbReference type="ARBA" id="ARBA00007037"/>
    </source>
</evidence>
<keyword evidence="9 18" id="KW-0694">RNA-binding</keyword>
<dbReference type="PANTHER" id="PTHR12944">
    <property type="entry name" value="SOLUBLE LIVER ANTIGEN/LIVER PANCREAS ANTIGEN"/>
    <property type="match status" value="1"/>
</dbReference>
<evidence type="ECO:0000256" key="20">
    <source>
        <dbReference type="PIRSR" id="PIRSR017689-50"/>
    </source>
</evidence>
<dbReference type="InterPro" id="IPR015421">
    <property type="entry name" value="PyrdxlP-dep_Trfase_major"/>
</dbReference>
<dbReference type="AlphaFoldDB" id="A0A0K8UB89"/>
<reference evidence="21" key="1">
    <citation type="submission" date="2015-06" db="EMBL/GenBank/DDBJ databases">
        <authorList>
            <person name="Hoefler B.C."/>
            <person name="Straight P.D."/>
        </authorList>
    </citation>
    <scope>NUCLEOTIDE SEQUENCE</scope>
</reference>
<dbReference type="GO" id="GO:0005737">
    <property type="term" value="C:cytoplasm"/>
    <property type="evidence" value="ECO:0007669"/>
    <property type="project" value="UniProtKB-SubCell"/>
</dbReference>
<feature type="binding site" evidence="19">
    <location>
        <position position="314"/>
    </location>
    <ligand>
        <name>substrate</name>
    </ligand>
</feature>
<keyword evidence="18" id="KW-0963">Cytoplasm</keyword>
<evidence type="ECO:0000256" key="19">
    <source>
        <dbReference type="PIRSR" id="PIRSR017689-1"/>
    </source>
</evidence>
<dbReference type="Pfam" id="PF05889">
    <property type="entry name" value="SepSecS"/>
    <property type="match status" value="1"/>
</dbReference>
<evidence type="ECO:0000256" key="9">
    <source>
        <dbReference type="ARBA" id="ARBA00022884"/>
    </source>
</evidence>
<comment type="function">
    <text evidence="2 18">Converts O-phosphoseryl-tRNA(Sec) to selenocysteinyl-tRNA(Sec) required for selenoprotein biosynthesis.</text>
</comment>
<feature type="binding site" evidence="19">
    <location>
        <position position="98"/>
    </location>
    <ligand>
        <name>substrate</name>
    </ligand>
</feature>
<dbReference type="SUPFAM" id="SSF53383">
    <property type="entry name" value="PLP-dependent transferases"/>
    <property type="match status" value="1"/>
</dbReference>
<keyword evidence="10 18" id="KW-0663">Pyridoxal phosphate</keyword>
<dbReference type="Gene3D" id="3.40.640.10">
    <property type="entry name" value="Type I PLP-dependent aspartate aminotransferase-like (Major domain)"/>
    <property type="match status" value="1"/>
</dbReference>
<feature type="binding site" evidence="19">
    <location>
        <position position="105"/>
    </location>
    <ligand>
        <name>substrate</name>
    </ligand>
</feature>
<evidence type="ECO:0000313" key="21">
    <source>
        <dbReference type="EMBL" id="JAI23843.1"/>
    </source>
</evidence>
<evidence type="ECO:0000256" key="16">
    <source>
        <dbReference type="ARBA" id="ARBA00032693"/>
    </source>
</evidence>
<comment type="similarity">
    <text evidence="4 18">Belongs to the SepSecS family.</text>
</comment>
<evidence type="ECO:0000256" key="1">
    <source>
        <dbReference type="ARBA" id="ARBA00001933"/>
    </source>
</evidence>
<dbReference type="InterPro" id="IPR019872">
    <property type="entry name" value="Sec-tRNA_Se_transferase"/>
</dbReference>
<comment type="subcellular location">
    <subcellularLocation>
        <location evidence="18">Cytoplasm</location>
    </subcellularLocation>
</comment>
<dbReference type="NCBIfam" id="TIGR03531">
    <property type="entry name" value="selenium_SpcS"/>
    <property type="match status" value="1"/>
</dbReference>
<comment type="cofactor">
    <cofactor evidence="1 18 20">
        <name>pyridoxal 5'-phosphate</name>
        <dbReference type="ChEBI" id="CHEBI:597326"/>
    </cofactor>
</comment>
<keyword evidence="11 18" id="KW-0648">Protein biosynthesis</keyword>
<proteinExistence type="inferred from homology"/>
<sequence>MDFRKINISRKLVPENYLKLAQDAQKSRDTEKNELLEKRKLPLNGWTETLIEELVQQLSLLDSNNFPKKSGVGEREARIACSLVERRHYNFGHGIGRSGDLLEAQPKAAGSTLMANLTNAMLLDLIHEMGVRSCRSCFLAPLATGMSLLLCLLTLRQQKPAAKYVLWSRIDQKSCFKSIITAGLKPVIVEPQLNDNGSLSTDLQAFAENVKAIGEENILCFCTTTSCFAPRNSDDIINVAKLAAQHALPHVVNNAYGLQSTYLTHQLEQAQRLGRVDLFVQSTDKNLLVPVGGAIIAGFDEQLVRNVAKAYPGRASSAQTLDVFMTLLSLGRNGYLNLVKERKANFEYLRMRMQEFAISHGEILLEAKGNPISLAMSLRQFQDANIELTKFGSMLYTRGISGARVVAVGDRREIEGHEFISWGTHHSATPTAYLTMAAGLGITKAEIDSCFQKLQASWEKFFESEVRSQKIKAKKNSN</sequence>
<dbReference type="GO" id="GO:0001717">
    <property type="term" value="P:conversion of seryl-tRNAsec to selenocys-tRNAsec"/>
    <property type="evidence" value="ECO:0007669"/>
    <property type="project" value="UniProtKB-UniRule"/>
</dbReference>
<feature type="binding site" evidence="19">
    <location>
        <position position="75"/>
    </location>
    <ligand>
        <name>pyridoxal 5'-phosphate</name>
        <dbReference type="ChEBI" id="CHEBI:597326"/>
    </ligand>
</feature>
<evidence type="ECO:0000256" key="13">
    <source>
        <dbReference type="ARBA" id="ARBA00026053"/>
    </source>
</evidence>
<evidence type="ECO:0000256" key="7">
    <source>
        <dbReference type="ARBA" id="ARBA00022555"/>
    </source>
</evidence>
<keyword evidence="8 18" id="KW-0808">Transferase</keyword>
<dbReference type="PANTHER" id="PTHR12944:SF2">
    <property type="entry name" value="O-PHOSPHOSERYL-TRNA(SEC) SELENIUM TRANSFERASE"/>
    <property type="match status" value="1"/>
</dbReference>
<comment type="subunit">
    <text evidence="13">Homotetramer formed by a catalytic dimer and a non-catalytic dimer serving as a binding platform that orients tRNASec for catalysis. Each tetramer binds the CCA ends of two tRNAs which point to the active sites of the catalytic dimer.</text>
</comment>
<dbReference type="InterPro" id="IPR015424">
    <property type="entry name" value="PyrdxlP-dep_Trfase"/>
</dbReference>
<accession>A0A0K8UB89</accession>
<name>A0A0K8UB89_BACLA</name>
<feature type="binding site" evidence="19">
    <location>
        <position position="97"/>
    </location>
    <ligand>
        <name>substrate</name>
    </ligand>
</feature>